<organism evidence="1 2">
    <name type="scientific">Pseudomonas linyingensis</name>
    <dbReference type="NCBI Taxonomy" id="915471"/>
    <lineage>
        <taxon>Bacteria</taxon>
        <taxon>Pseudomonadati</taxon>
        <taxon>Pseudomonadota</taxon>
        <taxon>Gammaproteobacteria</taxon>
        <taxon>Pseudomonadales</taxon>
        <taxon>Pseudomonadaceae</taxon>
        <taxon>Pseudomonas</taxon>
    </lineage>
</organism>
<accession>A0A1H6ZX74</accession>
<dbReference type="Proteomes" id="UP000242930">
    <property type="component" value="Unassembled WGS sequence"/>
</dbReference>
<protein>
    <submittedName>
        <fullName evidence="1">Uncharacterized protein</fullName>
    </submittedName>
</protein>
<dbReference type="EMBL" id="FNZE01000011">
    <property type="protein sequence ID" value="SEJ57941.1"/>
    <property type="molecule type" value="Genomic_DNA"/>
</dbReference>
<keyword evidence="2" id="KW-1185">Reference proteome</keyword>
<gene>
    <name evidence="1" type="ORF">SAMN05216201_11172</name>
</gene>
<name>A0A1H6ZX74_9PSED</name>
<reference evidence="2" key="1">
    <citation type="submission" date="2016-10" db="EMBL/GenBank/DDBJ databases">
        <authorList>
            <person name="Varghese N."/>
            <person name="Submissions S."/>
        </authorList>
    </citation>
    <scope>NUCLEOTIDE SEQUENCE [LARGE SCALE GENOMIC DNA]</scope>
    <source>
        <strain evidence="2">LMG 25967</strain>
    </source>
</reference>
<proteinExistence type="predicted"/>
<evidence type="ECO:0000313" key="1">
    <source>
        <dbReference type="EMBL" id="SEJ57941.1"/>
    </source>
</evidence>
<dbReference type="RefSeq" id="WP_090312035.1">
    <property type="nucleotide sequence ID" value="NZ_FNZE01000011.1"/>
</dbReference>
<dbReference type="STRING" id="915471.SAMN05216201_11172"/>
<evidence type="ECO:0000313" key="2">
    <source>
        <dbReference type="Proteomes" id="UP000242930"/>
    </source>
</evidence>
<dbReference type="AlphaFoldDB" id="A0A1H6ZX74"/>
<dbReference type="OrthoDB" id="6902565at2"/>
<sequence>MTLLIDMQSAINAALLERLASVPDFGALVVEDEVLRIIDADDDSLPDDLIVVQPGQSEVVEDPGFGSCTEKVSVNIVLMTRRDNFPALLRAGRLGVKVALSEYRRWLGLQGVTRFDWQAETPMPAGDGHSWSCRVMPLQITYTQHLK</sequence>